<name>A0A6J0JPD6_RAPSA</name>
<evidence type="ECO:0000313" key="11">
    <source>
        <dbReference type="RefSeq" id="XP_018437537.1"/>
    </source>
</evidence>
<keyword evidence="1" id="KW-0479">Metal-binding</keyword>
<evidence type="ECO:0000256" key="3">
    <source>
        <dbReference type="ARBA" id="ARBA00022833"/>
    </source>
</evidence>
<sequence>MMQTPYNTSIQGQYCHSCGMLHHHNQSCCYNNSNAAGSYSAVFSMQNGGVFEPNGEDYHSSSVVDCTLSLGTPSTRLCEEDEKRRRSTPSGASSRISNFWDLLQTRNNNSKVTPSVNVPSFSTANPIKPTRGCSNGGGYSLLARRCANCDTTSTPLWRNGPRGPKSLCNACGIRFKKEERRTTAASGNAVAGSIPVAVDHYSHHNAGYSNYSISTGNNNNGTSWGPHTTQRAPCNYPANEIRFMDDYGSAGANNCDSDGGLSGVPFLSWRLNVADRASLVHDFTR</sequence>
<dbReference type="CDD" id="cd00202">
    <property type="entry name" value="ZnF_GATA"/>
    <property type="match status" value="1"/>
</dbReference>
<reference evidence="10" key="1">
    <citation type="journal article" date="2019" name="Database">
        <title>The radish genome database (RadishGD): an integrated information resource for radish genomics.</title>
        <authorList>
            <person name="Yu H.J."/>
            <person name="Baek S."/>
            <person name="Lee Y.J."/>
            <person name="Cho A."/>
            <person name="Mun J.H."/>
        </authorList>
    </citation>
    <scope>NUCLEOTIDE SEQUENCE [LARGE SCALE GENOMIC DNA]</scope>
    <source>
        <strain evidence="10">cv. WK10039</strain>
    </source>
</reference>
<dbReference type="InterPro" id="IPR000679">
    <property type="entry name" value="Znf_GATA"/>
</dbReference>
<evidence type="ECO:0000313" key="10">
    <source>
        <dbReference type="Proteomes" id="UP000504610"/>
    </source>
</evidence>
<evidence type="ECO:0000256" key="1">
    <source>
        <dbReference type="ARBA" id="ARBA00022723"/>
    </source>
</evidence>
<reference evidence="11" key="2">
    <citation type="submission" date="2025-08" db="UniProtKB">
        <authorList>
            <consortium name="RefSeq"/>
        </authorList>
    </citation>
    <scope>IDENTIFICATION</scope>
    <source>
        <tissue evidence="11">Leaf</tissue>
    </source>
</reference>
<evidence type="ECO:0000256" key="7">
    <source>
        <dbReference type="ARBA" id="ARBA00024019"/>
    </source>
</evidence>
<protein>
    <submittedName>
        <fullName evidence="11">GATA transcription factor 18</fullName>
    </submittedName>
</protein>
<feature type="domain" description="GATA-type" evidence="9">
    <location>
        <begin position="140"/>
        <end position="176"/>
    </location>
</feature>
<dbReference type="Pfam" id="PF00320">
    <property type="entry name" value="GATA"/>
    <property type="match status" value="1"/>
</dbReference>
<evidence type="ECO:0000259" key="9">
    <source>
        <dbReference type="PROSITE" id="PS50114"/>
    </source>
</evidence>
<dbReference type="PANTHER" id="PTHR46813">
    <property type="entry name" value="GATA TRANSCRIPTION FACTOR 18"/>
    <property type="match status" value="1"/>
</dbReference>
<gene>
    <name evidence="11" type="primary">LOC108809899</name>
</gene>
<dbReference type="GeneID" id="108809899"/>
<dbReference type="RefSeq" id="XP_018437537.1">
    <property type="nucleotide sequence ID" value="XM_018582035.2"/>
</dbReference>
<proteinExistence type="inferred from homology"/>
<evidence type="ECO:0000256" key="6">
    <source>
        <dbReference type="ARBA" id="ARBA00023163"/>
    </source>
</evidence>
<keyword evidence="2 8" id="KW-0863">Zinc-finger</keyword>
<evidence type="ECO:0000256" key="4">
    <source>
        <dbReference type="ARBA" id="ARBA00023015"/>
    </source>
</evidence>
<dbReference type="SUPFAM" id="SSF57716">
    <property type="entry name" value="Glucocorticoid receptor-like (DNA-binding domain)"/>
    <property type="match status" value="1"/>
</dbReference>
<dbReference type="GO" id="GO:0008270">
    <property type="term" value="F:zinc ion binding"/>
    <property type="evidence" value="ECO:0007669"/>
    <property type="project" value="UniProtKB-KW"/>
</dbReference>
<keyword evidence="3" id="KW-0862">Zinc</keyword>
<dbReference type="SMART" id="SM00401">
    <property type="entry name" value="ZnF_GATA"/>
    <property type="match status" value="1"/>
</dbReference>
<keyword evidence="4" id="KW-0805">Transcription regulation</keyword>
<keyword evidence="6" id="KW-0804">Transcription</keyword>
<organism evidence="10 11">
    <name type="scientific">Raphanus sativus</name>
    <name type="common">Radish</name>
    <name type="synonym">Raphanus raphanistrum var. sativus</name>
    <dbReference type="NCBI Taxonomy" id="3726"/>
    <lineage>
        <taxon>Eukaryota</taxon>
        <taxon>Viridiplantae</taxon>
        <taxon>Streptophyta</taxon>
        <taxon>Embryophyta</taxon>
        <taxon>Tracheophyta</taxon>
        <taxon>Spermatophyta</taxon>
        <taxon>Magnoliopsida</taxon>
        <taxon>eudicotyledons</taxon>
        <taxon>Gunneridae</taxon>
        <taxon>Pentapetalae</taxon>
        <taxon>rosids</taxon>
        <taxon>malvids</taxon>
        <taxon>Brassicales</taxon>
        <taxon>Brassicaceae</taxon>
        <taxon>Brassiceae</taxon>
        <taxon>Raphanus</taxon>
    </lineage>
</organism>
<keyword evidence="10" id="KW-1185">Reference proteome</keyword>
<dbReference type="PANTHER" id="PTHR46813:SF16">
    <property type="entry name" value="GATA TRANSCRIPTION FACTOR 18"/>
    <property type="match status" value="1"/>
</dbReference>
<dbReference type="GO" id="GO:0043565">
    <property type="term" value="F:sequence-specific DNA binding"/>
    <property type="evidence" value="ECO:0007669"/>
    <property type="project" value="InterPro"/>
</dbReference>
<dbReference type="GO" id="GO:0006355">
    <property type="term" value="P:regulation of DNA-templated transcription"/>
    <property type="evidence" value="ECO:0007669"/>
    <property type="project" value="InterPro"/>
</dbReference>
<dbReference type="Gene3D" id="3.30.50.10">
    <property type="entry name" value="Erythroid Transcription Factor GATA-1, subunit A"/>
    <property type="match status" value="1"/>
</dbReference>
<dbReference type="InterPro" id="IPR013088">
    <property type="entry name" value="Znf_NHR/GATA"/>
</dbReference>
<dbReference type="SMR" id="A0A6J0JPD6"/>
<dbReference type="OrthoDB" id="2162994at2759"/>
<dbReference type="KEGG" id="rsz:108809899"/>
<accession>A0A6J0JPD6</accession>
<evidence type="ECO:0000256" key="5">
    <source>
        <dbReference type="ARBA" id="ARBA00023125"/>
    </source>
</evidence>
<dbReference type="AlphaFoldDB" id="A0A6J0JPD6"/>
<dbReference type="Proteomes" id="UP000504610">
    <property type="component" value="Chromosome 6"/>
</dbReference>
<dbReference type="PROSITE" id="PS50114">
    <property type="entry name" value="GATA_ZN_FINGER_2"/>
    <property type="match status" value="1"/>
</dbReference>
<dbReference type="PROSITE" id="PS00344">
    <property type="entry name" value="GATA_ZN_FINGER_1"/>
    <property type="match status" value="1"/>
</dbReference>
<evidence type="ECO:0000256" key="8">
    <source>
        <dbReference type="PROSITE-ProRule" id="PRU00094"/>
    </source>
</evidence>
<comment type="similarity">
    <text evidence="7">Belongs to the type IV zinc-finger family. Class B subfamily.</text>
</comment>
<keyword evidence="5" id="KW-0238">DNA-binding</keyword>
<evidence type="ECO:0000256" key="2">
    <source>
        <dbReference type="ARBA" id="ARBA00022771"/>
    </source>
</evidence>